<dbReference type="Gene3D" id="2.40.50.140">
    <property type="entry name" value="Nucleic acid-binding proteins"/>
    <property type="match status" value="1"/>
</dbReference>
<keyword evidence="3" id="KW-0687">Ribonucleoprotein</keyword>
<evidence type="ECO:0000313" key="5">
    <source>
        <dbReference type="EMBL" id="KAK1649483.1"/>
    </source>
</evidence>
<dbReference type="Proteomes" id="UP001231189">
    <property type="component" value="Unassembled WGS sequence"/>
</dbReference>
<dbReference type="GO" id="GO:0006412">
    <property type="term" value="P:translation"/>
    <property type="evidence" value="ECO:0007669"/>
    <property type="project" value="InterPro"/>
</dbReference>
<protein>
    <submittedName>
        <fullName evidence="5">Uncharacterized protein</fullName>
    </submittedName>
</protein>
<evidence type="ECO:0000256" key="3">
    <source>
        <dbReference type="ARBA" id="ARBA00023274"/>
    </source>
</evidence>
<comment type="caution">
    <text evidence="5">The sequence shown here is derived from an EMBL/GenBank/DDBJ whole genome shotgun (WGS) entry which is preliminary data.</text>
</comment>
<gene>
    <name evidence="5" type="ORF">QYE76_067288</name>
    <name evidence="6" type="ORF">QYE76_067295</name>
</gene>
<dbReference type="EMBL" id="JAUUTY010000004">
    <property type="protein sequence ID" value="KAK1649483.1"/>
    <property type="molecule type" value="Genomic_DNA"/>
</dbReference>
<evidence type="ECO:0000313" key="7">
    <source>
        <dbReference type="Proteomes" id="UP001231189"/>
    </source>
</evidence>
<dbReference type="SUPFAM" id="SSF50249">
    <property type="entry name" value="Nucleic acid-binding proteins"/>
    <property type="match status" value="1"/>
</dbReference>
<proteinExistence type="inferred from homology"/>
<organism evidence="5 7">
    <name type="scientific">Lolium multiflorum</name>
    <name type="common">Italian ryegrass</name>
    <name type="synonym">Lolium perenne subsp. multiflorum</name>
    <dbReference type="NCBI Taxonomy" id="4521"/>
    <lineage>
        <taxon>Eukaryota</taxon>
        <taxon>Viridiplantae</taxon>
        <taxon>Streptophyta</taxon>
        <taxon>Embryophyta</taxon>
        <taxon>Tracheophyta</taxon>
        <taxon>Spermatophyta</taxon>
        <taxon>Magnoliopsida</taxon>
        <taxon>Liliopsida</taxon>
        <taxon>Poales</taxon>
        <taxon>Poaceae</taxon>
        <taxon>BOP clade</taxon>
        <taxon>Pooideae</taxon>
        <taxon>Poodae</taxon>
        <taxon>Poeae</taxon>
        <taxon>Poeae Chloroplast Group 2 (Poeae type)</taxon>
        <taxon>Loliodinae</taxon>
        <taxon>Loliinae</taxon>
        <taxon>Lolium</taxon>
    </lineage>
</organism>
<accession>A0AAD8SE11</accession>
<dbReference type="InterPro" id="IPR000266">
    <property type="entry name" value="Ribosomal_uS17"/>
</dbReference>
<feature type="region of interest" description="Disordered" evidence="4">
    <location>
        <begin position="1"/>
        <end position="75"/>
    </location>
</feature>
<dbReference type="Pfam" id="PF00366">
    <property type="entry name" value="Ribosomal_S17"/>
    <property type="match status" value="1"/>
</dbReference>
<sequence length="127" mass="13895">MPSPPQPREPRGSSLTATAPGRKGPRTANSIPLHLHLIMPKAGGGSRGDRLESRGEAPSTTVGRASTKKYKAHDPENRFRVGDVMELRRPRPISKTKHSLPVPVQPRHTLREAKLPLEYDVDGEAAK</sequence>
<evidence type="ECO:0000256" key="1">
    <source>
        <dbReference type="ARBA" id="ARBA00010254"/>
    </source>
</evidence>
<dbReference type="GO" id="GO:0005840">
    <property type="term" value="C:ribosome"/>
    <property type="evidence" value="ECO:0007669"/>
    <property type="project" value="UniProtKB-KW"/>
</dbReference>
<reference evidence="5" key="1">
    <citation type="submission" date="2023-07" db="EMBL/GenBank/DDBJ databases">
        <title>A chromosome-level genome assembly of Lolium multiflorum.</title>
        <authorList>
            <person name="Chen Y."/>
            <person name="Copetti D."/>
            <person name="Kolliker R."/>
            <person name="Studer B."/>
        </authorList>
    </citation>
    <scope>NUCLEOTIDE SEQUENCE</scope>
    <source>
        <strain evidence="5">02402/16</strain>
        <tissue evidence="5">Leaf</tissue>
    </source>
</reference>
<comment type="similarity">
    <text evidence="1">Belongs to the universal ribosomal protein uS17 family.</text>
</comment>
<dbReference type="EMBL" id="JAUUTY010000004">
    <property type="protein sequence ID" value="KAK1649490.1"/>
    <property type="molecule type" value="Genomic_DNA"/>
</dbReference>
<dbReference type="GO" id="GO:1990904">
    <property type="term" value="C:ribonucleoprotein complex"/>
    <property type="evidence" value="ECO:0007669"/>
    <property type="project" value="UniProtKB-KW"/>
</dbReference>
<keyword evidence="2" id="KW-0689">Ribosomal protein</keyword>
<evidence type="ECO:0000256" key="2">
    <source>
        <dbReference type="ARBA" id="ARBA00022980"/>
    </source>
</evidence>
<dbReference type="AlphaFoldDB" id="A0AAD8SE11"/>
<dbReference type="GO" id="GO:0003735">
    <property type="term" value="F:structural constituent of ribosome"/>
    <property type="evidence" value="ECO:0007669"/>
    <property type="project" value="InterPro"/>
</dbReference>
<evidence type="ECO:0000256" key="4">
    <source>
        <dbReference type="SAM" id="MobiDB-lite"/>
    </source>
</evidence>
<evidence type="ECO:0000313" key="6">
    <source>
        <dbReference type="EMBL" id="KAK1649490.1"/>
    </source>
</evidence>
<dbReference type="InterPro" id="IPR012340">
    <property type="entry name" value="NA-bd_OB-fold"/>
</dbReference>
<feature type="region of interest" description="Disordered" evidence="4">
    <location>
        <begin position="87"/>
        <end position="111"/>
    </location>
</feature>
<name>A0AAD8SE11_LOLMU</name>
<keyword evidence="7" id="KW-1185">Reference proteome</keyword>